<reference evidence="1 2" key="1">
    <citation type="submission" date="2018-03" db="EMBL/GenBank/DDBJ databases">
        <title>Genome sequence of the symbiotic type strain Mesorhizobium helmanticense CSLC115NT isolated from Lotus corniculatus nodules.</title>
        <authorList>
            <person name="Sannazzaro A.I."/>
            <person name="Torres Tejerizo G.A."/>
            <person name="Dip D."/>
            <person name="Caballero M."/>
            <person name="Pistorio M."/>
            <person name="Estrella M.J."/>
        </authorList>
    </citation>
    <scope>NUCLEOTIDE SEQUENCE [LARGE SCALE GENOMIC DNA]</scope>
    <source>
        <strain evidence="1 2">CSLC115N</strain>
    </source>
</reference>
<dbReference type="Proteomes" id="UP000240259">
    <property type="component" value="Unassembled WGS sequence"/>
</dbReference>
<name>A0A2T4IKI1_9HYPH</name>
<gene>
    <name evidence="1" type="ORF">C9427_33655</name>
</gene>
<comment type="caution">
    <text evidence="1">The sequence shown here is derived from an EMBL/GenBank/DDBJ whole genome shotgun (WGS) entry which is preliminary data.</text>
</comment>
<feature type="non-terminal residue" evidence="1">
    <location>
        <position position="1"/>
    </location>
</feature>
<evidence type="ECO:0000313" key="1">
    <source>
        <dbReference type="EMBL" id="PTE06125.1"/>
    </source>
</evidence>
<accession>A0A2T4IKI1</accession>
<organism evidence="1 2">
    <name type="scientific">Mesorhizobium helmanticense</name>
    <dbReference type="NCBI Taxonomy" id="1776423"/>
    <lineage>
        <taxon>Bacteria</taxon>
        <taxon>Pseudomonadati</taxon>
        <taxon>Pseudomonadota</taxon>
        <taxon>Alphaproteobacteria</taxon>
        <taxon>Hyphomicrobiales</taxon>
        <taxon>Phyllobacteriaceae</taxon>
        <taxon>Mesorhizobium</taxon>
    </lineage>
</organism>
<protein>
    <submittedName>
        <fullName evidence="1">Uncharacterized protein</fullName>
    </submittedName>
</protein>
<sequence>GYTVAVRCKCVPFISNQLKTSAEQVELDLLSQPFQKRQPISMSFKQGDVAGNPREPTRLVNDFADQKLVICLSYRPRPSDRWRQDESTPCILPSYQLCVRRQNDGIFPLP</sequence>
<evidence type="ECO:0000313" key="2">
    <source>
        <dbReference type="Proteomes" id="UP000240259"/>
    </source>
</evidence>
<dbReference type="EMBL" id="PZJX01000126">
    <property type="protein sequence ID" value="PTE06125.1"/>
    <property type="molecule type" value="Genomic_DNA"/>
</dbReference>
<keyword evidence="2" id="KW-1185">Reference proteome</keyword>
<proteinExistence type="predicted"/>
<dbReference type="AlphaFoldDB" id="A0A2T4IKI1"/>